<keyword evidence="3 5" id="KW-0378">Hydrolase</keyword>
<evidence type="ECO:0000256" key="3">
    <source>
        <dbReference type="ARBA" id="ARBA00022801"/>
    </source>
</evidence>
<dbReference type="Proteomes" id="UP000007460">
    <property type="component" value="Chromosome"/>
</dbReference>
<name>D5BN85_PUNMI</name>
<gene>
    <name evidence="6" type="ordered locus">SAR116_2035</name>
</gene>
<dbReference type="Pfam" id="PF00491">
    <property type="entry name" value="Arginase"/>
    <property type="match status" value="1"/>
</dbReference>
<dbReference type="NCBIfam" id="TIGR01230">
    <property type="entry name" value="agmatinase"/>
    <property type="match status" value="1"/>
</dbReference>
<feature type="binding site" evidence="4">
    <location>
        <position position="241"/>
    </location>
    <ligand>
        <name>Mn(2+)</name>
        <dbReference type="ChEBI" id="CHEBI:29035"/>
        <label>1</label>
    </ligand>
</feature>
<accession>D5BN85</accession>
<evidence type="ECO:0000313" key="6">
    <source>
        <dbReference type="EMBL" id="ADE40278.1"/>
    </source>
</evidence>
<dbReference type="EMBL" id="CP001751">
    <property type="protein sequence ID" value="ADE40278.1"/>
    <property type="molecule type" value="Genomic_DNA"/>
</dbReference>
<dbReference type="NCBIfam" id="NF002564">
    <property type="entry name" value="PRK02190.1"/>
    <property type="match status" value="1"/>
</dbReference>
<keyword evidence="7" id="KW-1185">Reference proteome</keyword>
<comment type="similarity">
    <text evidence="1">Belongs to the arginase family. Agmatinase subfamily.</text>
</comment>
<dbReference type="PIRSF" id="PIRSF036979">
    <property type="entry name" value="Arginase"/>
    <property type="match status" value="1"/>
</dbReference>
<dbReference type="GO" id="GO:0008783">
    <property type="term" value="F:agmatinase activity"/>
    <property type="evidence" value="ECO:0007669"/>
    <property type="project" value="UniProtKB-EC"/>
</dbReference>
<proteinExistence type="inferred from homology"/>
<dbReference type="OrthoDB" id="9788689at2"/>
<feature type="binding site" evidence="4">
    <location>
        <position position="239"/>
    </location>
    <ligand>
        <name>Mn(2+)</name>
        <dbReference type="ChEBI" id="CHEBI:29035"/>
        <label>1</label>
    </ligand>
</feature>
<feature type="binding site" evidence="4">
    <location>
        <position position="161"/>
    </location>
    <ligand>
        <name>Mn(2+)</name>
        <dbReference type="ChEBI" id="CHEBI:29035"/>
        <label>1</label>
    </ligand>
</feature>
<dbReference type="GO" id="GO:0046872">
    <property type="term" value="F:metal ion binding"/>
    <property type="evidence" value="ECO:0007669"/>
    <property type="project" value="UniProtKB-KW"/>
</dbReference>
<dbReference type="InterPro" id="IPR020855">
    <property type="entry name" value="Ureohydrolase_Mn_BS"/>
</dbReference>
<dbReference type="PANTHER" id="PTHR11358">
    <property type="entry name" value="ARGINASE/AGMATINASE"/>
    <property type="match status" value="1"/>
</dbReference>
<dbReference type="RefSeq" id="WP_013046905.1">
    <property type="nucleotide sequence ID" value="NC_014010.1"/>
</dbReference>
<dbReference type="KEGG" id="apb:SAR116_2035"/>
<feature type="binding site" evidence="4">
    <location>
        <position position="159"/>
    </location>
    <ligand>
        <name>Mn(2+)</name>
        <dbReference type="ChEBI" id="CHEBI:29035"/>
        <label>1</label>
    </ligand>
</feature>
<dbReference type="EC" id="3.5.3.11" evidence="6"/>
<dbReference type="HOGENOM" id="CLU_039478_0_0_5"/>
<dbReference type="InterPro" id="IPR005925">
    <property type="entry name" value="Agmatinase-rel"/>
</dbReference>
<dbReference type="CDD" id="cd11592">
    <property type="entry name" value="Agmatinase_PAH"/>
    <property type="match status" value="1"/>
</dbReference>
<dbReference type="PANTHER" id="PTHR11358:SF26">
    <property type="entry name" value="GUANIDINO ACID HYDROLASE, MITOCHONDRIAL"/>
    <property type="match status" value="1"/>
</dbReference>
<organism evidence="6 7">
    <name type="scientific">Puniceispirillum marinum (strain IMCC1322)</name>
    <dbReference type="NCBI Taxonomy" id="488538"/>
    <lineage>
        <taxon>Bacteria</taxon>
        <taxon>Pseudomonadati</taxon>
        <taxon>Pseudomonadota</taxon>
        <taxon>Alphaproteobacteria</taxon>
        <taxon>Candidatus Puniceispirillales</taxon>
        <taxon>Candidatus Puniceispirillaceae</taxon>
        <taxon>Candidatus Puniceispirillum</taxon>
    </lineage>
</organism>
<evidence type="ECO:0000256" key="1">
    <source>
        <dbReference type="ARBA" id="ARBA00009227"/>
    </source>
</evidence>
<dbReference type="GO" id="GO:0033389">
    <property type="term" value="P:putrescine biosynthetic process from arginine, via agmatine"/>
    <property type="evidence" value="ECO:0007669"/>
    <property type="project" value="TreeGrafter"/>
</dbReference>
<dbReference type="PROSITE" id="PS51409">
    <property type="entry name" value="ARGINASE_2"/>
    <property type="match status" value="1"/>
</dbReference>
<dbReference type="AlphaFoldDB" id="D5BN85"/>
<evidence type="ECO:0000313" key="7">
    <source>
        <dbReference type="Proteomes" id="UP000007460"/>
    </source>
</evidence>
<comment type="cofactor">
    <cofactor evidence="4">
        <name>Mn(2+)</name>
        <dbReference type="ChEBI" id="CHEBI:29035"/>
    </cofactor>
    <text evidence="4">Binds 2 manganese ions per subunit.</text>
</comment>
<keyword evidence="2 4" id="KW-0479">Metal-binding</keyword>
<feature type="binding site" evidence="4">
    <location>
        <position position="134"/>
    </location>
    <ligand>
        <name>Mn(2+)</name>
        <dbReference type="ChEBI" id="CHEBI:29035"/>
        <label>1</label>
    </ligand>
</feature>
<protein>
    <submittedName>
        <fullName evidence="6">Agmatinase</fullName>
        <ecNumber evidence="6">3.5.3.11</ecNumber>
    </submittedName>
</protein>
<evidence type="ECO:0000256" key="4">
    <source>
        <dbReference type="PIRSR" id="PIRSR036979-1"/>
    </source>
</evidence>
<dbReference type="PROSITE" id="PS01053">
    <property type="entry name" value="ARGINASE_1"/>
    <property type="match status" value="1"/>
</dbReference>
<reference evidence="6 7" key="1">
    <citation type="journal article" date="2010" name="J. Bacteriol.">
        <title>Complete genome sequence of "Candidatus Puniceispirillum marinum" IMCC1322, a representative of the SAR116 clade in the Alphaproteobacteria.</title>
        <authorList>
            <person name="Oh H.M."/>
            <person name="Kwon K.K."/>
            <person name="Kang I."/>
            <person name="Kang S.G."/>
            <person name="Lee J.H."/>
            <person name="Kim S.J."/>
            <person name="Cho J.C."/>
        </authorList>
    </citation>
    <scope>NUCLEOTIDE SEQUENCE [LARGE SCALE GENOMIC DNA]</scope>
    <source>
        <strain evidence="6 7">IMCC1322</strain>
    </source>
</reference>
<keyword evidence="4" id="KW-0464">Manganese</keyword>
<sequence>MNDEKGDQAFRVTTETEMWPEMTYAGALSFLRRKYSRSLDGVDVVVSGIPYDNAVTYRSGCRLGPRAIRAGGVQLSELKHFPYGFDPFETLSVIDYGDCYLDPHMPLTIFDAIEAHADHILASGAKMLSFGGDHSVAYPLLKAHAKIHGPITLVQFDAHCDTWPDDGVRFDHGTMFDRAVNEGVVDASTSTQVGLRTYNDSDCGFEILTSPWIHRNGIDAAIEIVNERAGDNPVYLSFDIDGLDPAFAPGTGTPVSGGLASWQGMEFIRGLEPLNLVGMDLVEVAPAYDHAEITAIAAATMAFNWLAVLAKKQGAATHPVGRL</sequence>
<evidence type="ECO:0000256" key="2">
    <source>
        <dbReference type="ARBA" id="ARBA00022723"/>
    </source>
</evidence>
<evidence type="ECO:0000256" key="5">
    <source>
        <dbReference type="RuleBase" id="RU003684"/>
    </source>
</evidence>
<dbReference type="InterPro" id="IPR023696">
    <property type="entry name" value="Ureohydrolase_dom_sf"/>
</dbReference>
<dbReference type="SUPFAM" id="SSF52768">
    <property type="entry name" value="Arginase/deacetylase"/>
    <property type="match status" value="1"/>
</dbReference>
<dbReference type="eggNOG" id="COG0010">
    <property type="taxonomic scope" value="Bacteria"/>
</dbReference>
<dbReference type="InterPro" id="IPR006035">
    <property type="entry name" value="Ureohydrolase"/>
</dbReference>
<dbReference type="Gene3D" id="3.40.800.10">
    <property type="entry name" value="Ureohydrolase domain"/>
    <property type="match status" value="1"/>
</dbReference>
<feature type="binding site" evidence="4">
    <location>
        <position position="157"/>
    </location>
    <ligand>
        <name>Mn(2+)</name>
        <dbReference type="ChEBI" id="CHEBI:29035"/>
        <label>1</label>
    </ligand>
</feature>
<dbReference type="STRING" id="488538.SAR116_2035"/>